<dbReference type="Proteomes" id="UP001470230">
    <property type="component" value="Unassembled WGS sequence"/>
</dbReference>
<feature type="region of interest" description="Disordered" evidence="1">
    <location>
        <begin position="104"/>
        <end position="150"/>
    </location>
</feature>
<gene>
    <name evidence="2" type="ORF">M9Y10_012872</name>
</gene>
<comment type="caution">
    <text evidence="2">The sequence shown here is derived from an EMBL/GenBank/DDBJ whole genome shotgun (WGS) entry which is preliminary data.</text>
</comment>
<accession>A0ABR2IEY3</accession>
<protein>
    <submittedName>
        <fullName evidence="2">Uncharacterized protein</fullName>
    </submittedName>
</protein>
<evidence type="ECO:0000313" key="3">
    <source>
        <dbReference type="Proteomes" id="UP001470230"/>
    </source>
</evidence>
<proteinExistence type="predicted"/>
<dbReference type="EMBL" id="JAPFFF010000018">
    <property type="protein sequence ID" value="KAK8861177.1"/>
    <property type="molecule type" value="Genomic_DNA"/>
</dbReference>
<name>A0ABR2IEY3_9EUKA</name>
<evidence type="ECO:0000313" key="2">
    <source>
        <dbReference type="EMBL" id="KAK8861177.1"/>
    </source>
</evidence>
<feature type="compositionally biased region" description="Low complexity" evidence="1">
    <location>
        <begin position="128"/>
        <end position="149"/>
    </location>
</feature>
<feature type="region of interest" description="Disordered" evidence="1">
    <location>
        <begin position="15"/>
        <end position="83"/>
    </location>
</feature>
<keyword evidence="3" id="KW-1185">Reference proteome</keyword>
<organism evidence="2 3">
    <name type="scientific">Tritrichomonas musculus</name>
    <dbReference type="NCBI Taxonomy" id="1915356"/>
    <lineage>
        <taxon>Eukaryota</taxon>
        <taxon>Metamonada</taxon>
        <taxon>Parabasalia</taxon>
        <taxon>Tritrichomonadida</taxon>
        <taxon>Tritrichomonadidae</taxon>
        <taxon>Tritrichomonas</taxon>
    </lineage>
</organism>
<sequence length="241" mass="27783">MEKKKKTPFLQLVPANLHAFESTDQEEQKDDFNNDSNNSENDVLKEDPIIEMFGDEEIGSTIKNNRLTQESQDDESSEDELFKFKSQDPCIKKIKNSKTTQKIEFKPIEKKQPPTETTKKQIIEKTTKNPSPTSTPKKQSKSKQVSPNSGKQRKIFEFGKVTNLPKEDPDDFYDTIQQIYAYFNNKKSIPLILSVIHQSAGNIYEAIHRLAYNVYEYNEESIDLSYSSICSVSDDLAKYFL</sequence>
<reference evidence="2 3" key="1">
    <citation type="submission" date="2024-04" db="EMBL/GenBank/DDBJ databases">
        <title>Tritrichomonas musculus Genome.</title>
        <authorList>
            <person name="Alves-Ferreira E."/>
            <person name="Grigg M."/>
            <person name="Lorenzi H."/>
            <person name="Galac M."/>
        </authorList>
    </citation>
    <scope>NUCLEOTIDE SEQUENCE [LARGE SCALE GENOMIC DNA]</scope>
    <source>
        <strain evidence="2 3">EAF2021</strain>
    </source>
</reference>
<feature type="compositionally biased region" description="Basic and acidic residues" evidence="1">
    <location>
        <begin position="104"/>
        <end position="127"/>
    </location>
</feature>
<evidence type="ECO:0000256" key="1">
    <source>
        <dbReference type="SAM" id="MobiDB-lite"/>
    </source>
</evidence>